<dbReference type="Pfam" id="PF00319">
    <property type="entry name" value="SRF-TF"/>
    <property type="match status" value="1"/>
</dbReference>
<evidence type="ECO:0000256" key="2">
    <source>
        <dbReference type="ARBA" id="ARBA00023015"/>
    </source>
</evidence>
<name>A0A803MC96_CHEQI</name>
<dbReference type="PROSITE" id="PS00350">
    <property type="entry name" value="MADS_BOX_1"/>
    <property type="match status" value="1"/>
</dbReference>
<evidence type="ECO:0000256" key="3">
    <source>
        <dbReference type="ARBA" id="ARBA00023125"/>
    </source>
</evidence>
<dbReference type="InterPro" id="IPR002100">
    <property type="entry name" value="TF_MADSbox"/>
</dbReference>
<sequence>MGRGKLVIQRIDNTTSRQVTFSKRRSGLIKKARELSILCDAQVGLIIFSSTGKLYEFANTNMRSVIERYHNTHDCVLQPIPADDLKDQLLANEITDLKRNGGLTRQENIELYQKLHIVKQENSDLRKKLNGTYKEHQAYQQPHKSISVQSDRYIPVRLQLSQPQPLNIDASARTTTKLGLQLH</sequence>
<protein>
    <recommendedName>
        <fullName evidence="6">MADS-box domain-containing protein</fullName>
    </recommendedName>
</protein>
<dbReference type="SUPFAM" id="SSF55455">
    <property type="entry name" value="SRF-like"/>
    <property type="match status" value="1"/>
</dbReference>
<dbReference type="Proteomes" id="UP000596660">
    <property type="component" value="Unplaced"/>
</dbReference>
<evidence type="ECO:0000313" key="8">
    <source>
        <dbReference type="Proteomes" id="UP000596660"/>
    </source>
</evidence>
<dbReference type="AlphaFoldDB" id="A0A803MC96"/>
<dbReference type="GO" id="GO:0005634">
    <property type="term" value="C:nucleus"/>
    <property type="evidence" value="ECO:0007669"/>
    <property type="project" value="UniProtKB-SubCell"/>
</dbReference>
<dbReference type="InterPro" id="IPR036879">
    <property type="entry name" value="TF_MADSbox_sf"/>
</dbReference>
<evidence type="ECO:0000256" key="5">
    <source>
        <dbReference type="ARBA" id="ARBA00023242"/>
    </source>
</evidence>
<dbReference type="GO" id="GO:0046983">
    <property type="term" value="F:protein dimerization activity"/>
    <property type="evidence" value="ECO:0007669"/>
    <property type="project" value="InterPro"/>
</dbReference>
<keyword evidence="2" id="KW-0805">Transcription regulation</keyword>
<accession>A0A803MC96</accession>
<keyword evidence="4" id="KW-0804">Transcription</keyword>
<dbReference type="CDD" id="cd00265">
    <property type="entry name" value="MADS_MEF2_like"/>
    <property type="match status" value="1"/>
</dbReference>
<dbReference type="GO" id="GO:0045944">
    <property type="term" value="P:positive regulation of transcription by RNA polymerase II"/>
    <property type="evidence" value="ECO:0007669"/>
    <property type="project" value="InterPro"/>
</dbReference>
<proteinExistence type="predicted"/>
<keyword evidence="5" id="KW-0539">Nucleus</keyword>
<reference evidence="7" key="2">
    <citation type="submission" date="2021-03" db="UniProtKB">
        <authorList>
            <consortium name="EnsemblPlants"/>
        </authorList>
    </citation>
    <scope>IDENTIFICATION</scope>
</reference>
<dbReference type="Gene3D" id="3.40.1810.10">
    <property type="entry name" value="Transcription factor, MADS-box"/>
    <property type="match status" value="1"/>
</dbReference>
<evidence type="ECO:0000256" key="4">
    <source>
        <dbReference type="ARBA" id="ARBA00023163"/>
    </source>
</evidence>
<reference evidence="7" key="1">
    <citation type="journal article" date="2017" name="Nature">
        <title>The genome of Chenopodium quinoa.</title>
        <authorList>
            <person name="Jarvis D.E."/>
            <person name="Ho Y.S."/>
            <person name="Lightfoot D.J."/>
            <person name="Schmoeckel S.M."/>
            <person name="Li B."/>
            <person name="Borm T.J.A."/>
            <person name="Ohyanagi H."/>
            <person name="Mineta K."/>
            <person name="Michell C.T."/>
            <person name="Saber N."/>
            <person name="Kharbatia N.M."/>
            <person name="Rupper R.R."/>
            <person name="Sharp A.R."/>
            <person name="Dally N."/>
            <person name="Boughton B.A."/>
            <person name="Woo Y.H."/>
            <person name="Gao G."/>
            <person name="Schijlen E.G.W.M."/>
            <person name="Guo X."/>
            <person name="Momin A.A."/>
            <person name="Negrao S."/>
            <person name="Al-Babili S."/>
            <person name="Gehring C."/>
            <person name="Roessner U."/>
            <person name="Jung C."/>
            <person name="Murphy K."/>
            <person name="Arold S.T."/>
            <person name="Gojobori T."/>
            <person name="van der Linden C.G."/>
            <person name="van Loo E.N."/>
            <person name="Jellen E.N."/>
            <person name="Maughan P.J."/>
            <person name="Tester M."/>
        </authorList>
    </citation>
    <scope>NUCLEOTIDE SEQUENCE [LARGE SCALE GENOMIC DNA]</scope>
    <source>
        <strain evidence="7">cv. PI 614886</strain>
    </source>
</reference>
<dbReference type="PROSITE" id="PS50066">
    <property type="entry name" value="MADS_BOX_2"/>
    <property type="match status" value="1"/>
</dbReference>
<dbReference type="EnsemblPlants" id="AUR62027089-RA">
    <property type="protein sequence ID" value="AUR62027089-RA:cds"/>
    <property type="gene ID" value="AUR62027089"/>
</dbReference>
<organism evidence="7 8">
    <name type="scientific">Chenopodium quinoa</name>
    <name type="common">Quinoa</name>
    <dbReference type="NCBI Taxonomy" id="63459"/>
    <lineage>
        <taxon>Eukaryota</taxon>
        <taxon>Viridiplantae</taxon>
        <taxon>Streptophyta</taxon>
        <taxon>Embryophyta</taxon>
        <taxon>Tracheophyta</taxon>
        <taxon>Spermatophyta</taxon>
        <taxon>Magnoliopsida</taxon>
        <taxon>eudicotyledons</taxon>
        <taxon>Gunneridae</taxon>
        <taxon>Pentapetalae</taxon>
        <taxon>Caryophyllales</taxon>
        <taxon>Chenopodiaceae</taxon>
        <taxon>Chenopodioideae</taxon>
        <taxon>Atripliceae</taxon>
        <taxon>Chenopodium</taxon>
    </lineage>
</organism>
<feature type="domain" description="MADS-box" evidence="6">
    <location>
        <begin position="1"/>
        <end position="61"/>
    </location>
</feature>
<dbReference type="InterPro" id="IPR050142">
    <property type="entry name" value="MADS-box/MEF2_TF"/>
</dbReference>
<keyword evidence="8" id="KW-1185">Reference proteome</keyword>
<dbReference type="SMART" id="SM00432">
    <property type="entry name" value="MADS"/>
    <property type="match status" value="1"/>
</dbReference>
<comment type="subcellular location">
    <subcellularLocation>
        <location evidence="1">Nucleus</location>
    </subcellularLocation>
</comment>
<evidence type="ECO:0000256" key="1">
    <source>
        <dbReference type="ARBA" id="ARBA00004123"/>
    </source>
</evidence>
<dbReference type="InterPro" id="IPR033896">
    <property type="entry name" value="MEF2-like_N"/>
</dbReference>
<dbReference type="PANTHER" id="PTHR48019">
    <property type="entry name" value="SERUM RESPONSE FACTOR HOMOLOG"/>
    <property type="match status" value="1"/>
</dbReference>
<dbReference type="Gramene" id="AUR62027089-RA">
    <property type="protein sequence ID" value="AUR62027089-RA:cds"/>
    <property type="gene ID" value="AUR62027089"/>
</dbReference>
<dbReference type="GO" id="GO:0000977">
    <property type="term" value="F:RNA polymerase II transcription regulatory region sequence-specific DNA binding"/>
    <property type="evidence" value="ECO:0007669"/>
    <property type="project" value="InterPro"/>
</dbReference>
<evidence type="ECO:0000259" key="6">
    <source>
        <dbReference type="PROSITE" id="PS50066"/>
    </source>
</evidence>
<evidence type="ECO:0000313" key="7">
    <source>
        <dbReference type="EnsemblPlants" id="AUR62027089-RA:cds"/>
    </source>
</evidence>
<dbReference type="FunFam" id="3.40.1810.10:FF:000003">
    <property type="entry name" value="MADS-box transcription factor MADS-MC"/>
    <property type="match status" value="1"/>
</dbReference>
<dbReference type="PRINTS" id="PR00404">
    <property type="entry name" value="MADSDOMAIN"/>
</dbReference>
<keyword evidence="3" id="KW-0238">DNA-binding</keyword>